<feature type="region of interest" description="Disordered" evidence="1">
    <location>
        <begin position="1"/>
        <end position="38"/>
    </location>
</feature>
<reference evidence="3 4" key="1">
    <citation type="journal article" date="2013" name="BMC Genomics">
        <title>The miniature genome of a carnivorous plant Genlisea aurea contains a low number of genes and short non-coding sequences.</title>
        <authorList>
            <person name="Leushkin E.V."/>
            <person name="Sutormin R.A."/>
            <person name="Nabieva E.R."/>
            <person name="Penin A.A."/>
            <person name="Kondrashov A.S."/>
            <person name="Logacheva M.D."/>
        </authorList>
    </citation>
    <scope>NUCLEOTIDE SEQUENCE [LARGE SCALE GENOMIC DNA]</scope>
</reference>
<feature type="compositionally biased region" description="Low complexity" evidence="1">
    <location>
        <begin position="19"/>
        <end position="36"/>
    </location>
</feature>
<dbReference type="Pfam" id="PF00226">
    <property type="entry name" value="DnaJ"/>
    <property type="match status" value="1"/>
</dbReference>
<protein>
    <recommendedName>
        <fullName evidence="2">J domain-containing protein</fullName>
    </recommendedName>
</protein>
<accession>S8EDT0</accession>
<dbReference type="PANTHER" id="PTHR45432:SF2">
    <property type="entry name" value="CHAPERONE PROTEIN DNAJ 11, CHLOROPLASTIC"/>
    <property type="match status" value="1"/>
</dbReference>
<evidence type="ECO:0000256" key="1">
    <source>
        <dbReference type="SAM" id="MobiDB-lite"/>
    </source>
</evidence>
<dbReference type="OrthoDB" id="445556at2759"/>
<dbReference type="InterPro" id="IPR018253">
    <property type="entry name" value="DnaJ_domain_CS"/>
</dbReference>
<dbReference type="Gene3D" id="1.10.287.110">
    <property type="entry name" value="DnaJ domain"/>
    <property type="match status" value="1"/>
</dbReference>
<organism evidence="3 4">
    <name type="scientific">Genlisea aurea</name>
    <dbReference type="NCBI Taxonomy" id="192259"/>
    <lineage>
        <taxon>Eukaryota</taxon>
        <taxon>Viridiplantae</taxon>
        <taxon>Streptophyta</taxon>
        <taxon>Embryophyta</taxon>
        <taxon>Tracheophyta</taxon>
        <taxon>Spermatophyta</taxon>
        <taxon>Magnoliopsida</taxon>
        <taxon>eudicotyledons</taxon>
        <taxon>Gunneridae</taxon>
        <taxon>Pentapetalae</taxon>
        <taxon>asterids</taxon>
        <taxon>lamiids</taxon>
        <taxon>Lamiales</taxon>
        <taxon>Lentibulariaceae</taxon>
        <taxon>Genlisea</taxon>
    </lineage>
</organism>
<evidence type="ECO:0000313" key="4">
    <source>
        <dbReference type="Proteomes" id="UP000015453"/>
    </source>
</evidence>
<dbReference type="CDD" id="cd06257">
    <property type="entry name" value="DnaJ"/>
    <property type="match status" value="1"/>
</dbReference>
<comment type="caution">
    <text evidence="3">The sequence shown here is derived from an EMBL/GenBank/DDBJ whole genome shotgun (WGS) entry which is preliminary data.</text>
</comment>
<dbReference type="PANTHER" id="PTHR45432">
    <property type="entry name" value="CHAPERONE PROTEIN DNAJ 11, CHLOROPLASTIC-LIKE"/>
    <property type="match status" value="1"/>
</dbReference>
<dbReference type="SUPFAM" id="SSF46565">
    <property type="entry name" value="Chaperone J-domain"/>
    <property type="match status" value="1"/>
</dbReference>
<name>S8EDT0_9LAMI</name>
<feature type="non-terminal residue" evidence="3">
    <location>
        <position position="1"/>
    </location>
</feature>
<proteinExistence type="predicted"/>
<evidence type="ECO:0000259" key="2">
    <source>
        <dbReference type="PROSITE" id="PS50076"/>
    </source>
</evidence>
<dbReference type="SMART" id="SM00271">
    <property type="entry name" value="DnaJ"/>
    <property type="match status" value="1"/>
</dbReference>
<dbReference type="InterPro" id="IPR001623">
    <property type="entry name" value="DnaJ_domain"/>
</dbReference>
<feature type="domain" description="J" evidence="2">
    <location>
        <begin position="46"/>
        <end position="120"/>
    </location>
</feature>
<dbReference type="PROSITE" id="PS00636">
    <property type="entry name" value="DNAJ_1"/>
    <property type="match status" value="1"/>
</dbReference>
<dbReference type="PRINTS" id="PR00625">
    <property type="entry name" value="JDOMAIN"/>
</dbReference>
<dbReference type="Proteomes" id="UP000015453">
    <property type="component" value="Unassembled WGS sequence"/>
</dbReference>
<keyword evidence="4" id="KW-1185">Reference proteome</keyword>
<dbReference type="PROSITE" id="PS50076">
    <property type="entry name" value="DNAJ_2"/>
    <property type="match status" value="1"/>
</dbReference>
<sequence length="151" mass="16315">SSTEITSHMAPSASSFSLPIQAIRPPSSSAAPISPRRSLRLPNTPSFYEVLGVETTSSTKEIKSAYRGLARVLHPDAAFCSAAEDAGRGASSTADEFIRLRTAYSTLSDPEKRAAYDVSLLRRGNRTVSLSSGEYSGAARGRRNWETDQCW</sequence>
<dbReference type="EMBL" id="AUSU01000171">
    <property type="protein sequence ID" value="EPS74128.1"/>
    <property type="molecule type" value="Genomic_DNA"/>
</dbReference>
<evidence type="ECO:0000313" key="3">
    <source>
        <dbReference type="EMBL" id="EPS74128.1"/>
    </source>
</evidence>
<dbReference type="AlphaFoldDB" id="S8EDT0"/>
<dbReference type="InterPro" id="IPR036869">
    <property type="entry name" value="J_dom_sf"/>
</dbReference>
<gene>
    <name evidence="3" type="ORF">M569_00628</name>
</gene>